<organism evidence="1 2">
    <name type="scientific">Christiangramia gaetbulicola</name>
    <dbReference type="NCBI Taxonomy" id="703340"/>
    <lineage>
        <taxon>Bacteria</taxon>
        <taxon>Pseudomonadati</taxon>
        <taxon>Bacteroidota</taxon>
        <taxon>Flavobacteriia</taxon>
        <taxon>Flavobacteriales</taxon>
        <taxon>Flavobacteriaceae</taxon>
        <taxon>Christiangramia</taxon>
    </lineage>
</organism>
<dbReference type="Proteomes" id="UP000244174">
    <property type="component" value="Unassembled WGS sequence"/>
</dbReference>
<reference evidence="1 2" key="1">
    <citation type="submission" date="2018-04" db="EMBL/GenBank/DDBJ databases">
        <title>Genomic Encyclopedia of Archaeal and Bacterial Type Strains, Phase II (KMG-II): from individual species to whole genera.</title>
        <authorList>
            <person name="Goeker M."/>
        </authorList>
    </citation>
    <scope>NUCLEOTIDE SEQUENCE [LARGE SCALE GENOMIC DNA]</scope>
    <source>
        <strain evidence="1 2">DSM 23082</strain>
    </source>
</reference>
<evidence type="ECO:0000313" key="1">
    <source>
        <dbReference type="EMBL" id="PTX44163.1"/>
    </source>
</evidence>
<name>A0A2T6AK17_9FLAO</name>
<protein>
    <submittedName>
        <fullName evidence="1">Uncharacterized protein</fullName>
    </submittedName>
</protein>
<gene>
    <name evidence="1" type="ORF">C8P64_0133</name>
</gene>
<comment type="caution">
    <text evidence="1">The sequence shown here is derived from an EMBL/GenBank/DDBJ whole genome shotgun (WGS) entry which is preliminary data.</text>
</comment>
<dbReference type="AlphaFoldDB" id="A0A2T6AK17"/>
<evidence type="ECO:0000313" key="2">
    <source>
        <dbReference type="Proteomes" id="UP000244174"/>
    </source>
</evidence>
<keyword evidence="2" id="KW-1185">Reference proteome</keyword>
<dbReference type="EMBL" id="QBKQ01000001">
    <property type="protein sequence ID" value="PTX44163.1"/>
    <property type="molecule type" value="Genomic_DNA"/>
</dbReference>
<sequence>MPPKPVNVLIDRFFYTLLIFGVNRPKMKKQIFKALAKLNKKVFPSYSKKGLDLQKASKVQMAIIGWKLWVTKNSLS</sequence>
<accession>A0A2T6AK17</accession>
<proteinExistence type="predicted"/>